<gene>
    <name evidence="2" type="ORF">TrST_g561</name>
</gene>
<protein>
    <submittedName>
        <fullName evidence="2">Uncharacterized protein</fullName>
    </submittedName>
</protein>
<sequence>MSVYLSDFVKAWDALHTSYPAQRATLLNHFYSTVVQRSPNSDPRSPTATVDEGLELATCASGVVEASGSPTSSNAHVAITVNGHAVRWRLHPVKYQSTFFLFTPPAVEPTAVETSMLLIRFSAYLKILVALHFKNELELILLHLQCILFLLNCQGGTEHAKVIYDDYVQSSSGPGLLMELLSSARDASVSYNESGGNSSEEKKGGGDGDDDEEEEEEEEEEEDEETREQRRHTLRKIVKVLFDMINVLALSSRQNKEALCRLEVIHNIVATISVYVEEPAEEDQDFAKKSKNHLMTAAIESSAKEVLMELCSGNPRHFESVKNGILTLLGSTVMSKRIGVQVLLAIVTSGVVTEGTSMFVLPTLALTRNLDVMLQYEAIELLTHLTIDNCLSVCISISAALNSNSGSGTGPAGVLMALKRIANVRDKKVNIEVGMVKTGIIEELLNVIVNQVHTDEVYFHAADCLRQGSTLGEGTFKRRLTVYVKKQAHLDNLFNESEAKGPRIFFTRLLADSAAVRYIRDKLHDKACELFEKKRSKRLEAGDGRGTFFVTEGEERGEEMGGLGVGGVEDDDFENLLNNLDNFDLTDVRVGGVGTVEPPKPNPPPRKSPRSGKRTQSPRVRKAPDPKSLTQSPYKTLMEKLINNSVPEMSQSNFKAAMLRDEFERVHMEQMQQQHLVFVETAPPVLGGGVRRTASRGKKGAEGENGGTNVENGLMIGGNKLKGTLEFVDSFPLI</sequence>
<reference evidence="3" key="1">
    <citation type="journal article" date="2023" name="Commun. Biol.">
        <title>Genome analysis of Parmales, the sister group of diatoms, reveals the evolutionary specialization of diatoms from phago-mixotrophs to photoautotrophs.</title>
        <authorList>
            <person name="Ban H."/>
            <person name="Sato S."/>
            <person name="Yoshikawa S."/>
            <person name="Yamada K."/>
            <person name="Nakamura Y."/>
            <person name="Ichinomiya M."/>
            <person name="Sato N."/>
            <person name="Blanc-Mathieu R."/>
            <person name="Endo H."/>
            <person name="Kuwata A."/>
            <person name="Ogata H."/>
        </authorList>
    </citation>
    <scope>NUCLEOTIDE SEQUENCE [LARGE SCALE GENOMIC DNA]</scope>
    <source>
        <strain evidence="3">NIES 3701</strain>
    </source>
</reference>
<organism evidence="2 3">
    <name type="scientific">Triparma strigata</name>
    <dbReference type="NCBI Taxonomy" id="1606541"/>
    <lineage>
        <taxon>Eukaryota</taxon>
        <taxon>Sar</taxon>
        <taxon>Stramenopiles</taxon>
        <taxon>Ochrophyta</taxon>
        <taxon>Bolidophyceae</taxon>
        <taxon>Parmales</taxon>
        <taxon>Triparmaceae</taxon>
        <taxon>Triparma</taxon>
    </lineage>
</organism>
<dbReference type="EMBL" id="BRXY01000393">
    <property type="protein sequence ID" value="GMH92006.1"/>
    <property type="molecule type" value="Genomic_DNA"/>
</dbReference>
<feature type="region of interest" description="Disordered" evidence="1">
    <location>
        <begin position="590"/>
        <end position="634"/>
    </location>
</feature>
<dbReference type="Proteomes" id="UP001165085">
    <property type="component" value="Unassembled WGS sequence"/>
</dbReference>
<accession>A0A9W7BIX0</accession>
<dbReference type="OrthoDB" id="10405136at2759"/>
<evidence type="ECO:0000256" key="1">
    <source>
        <dbReference type="SAM" id="MobiDB-lite"/>
    </source>
</evidence>
<evidence type="ECO:0000313" key="2">
    <source>
        <dbReference type="EMBL" id="GMH92006.1"/>
    </source>
</evidence>
<feature type="compositionally biased region" description="Acidic residues" evidence="1">
    <location>
        <begin position="207"/>
        <end position="226"/>
    </location>
</feature>
<evidence type="ECO:0000313" key="3">
    <source>
        <dbReference type="Proteomes" id="UP001165085"/>
    </source>
</evidence>
<dbReference type="AlphaFoldDB" id="A0A9W7BIX0"/>
<keyword evidence="3" id="KW-1185">Reference proteome</keyword>
<comment type="caution">
    <text evidence="2">The sequence shown here is derived from an EMBL/GenBank/DDBJ whole genome shotgun (WGS) entry which is preliminary data.</text>
</comment>
<name>A0A9W7BIX0_9STRA</name>
<feature type="region of interest" description="Disordered" evidence="1">
    <location>
        <begin position="189"/>
        <end position="230"/>
    </location>
</feature>
<proteinExistence type="predicted"/>